<feature type="compositionally biased region" description="Low complexity" evidence="1">
    <location>
        <begin position="347"/>
        <end position="361"/>
    </location>
</feature>
<dbReference type="RefSeq" id="WP_187098325.1">
    <property type="nucleotide sequence ID" value="NZ_CP059894.1"/>
</dbReference>
<evidence type="ECO:0008006" key="5">
    <source>
        <dbReference type="Google" id="ProtNLM"/>
    </source>
</evidence>
<dbReference type="AlphaFoldDB" id="A0A7G8PJV2"/>
<gene>
    <name evidence="3" type="ORF">HZU40_10330</name>
</gene>
<feature type="compositionally biased region" description="Low complexity" evidence="1">
    <location>
        <begin position="430"/>
        <end position="452"/>
    </location>
</feature>
<evidence type="ECO:0000313" key="4">
    <source>
        <dbReference type="Proteomes" id="UP000515498"/>
    </source>
</evidence>
<proteinExistence type="predicted"/>
<dbReference type="Proteomes" id="UP000515498">
    <property type="component" value="Chromosome"/>
</dbReference>
<feature type="compositionally biased region" description="Low complexity" evidence="1">
    <location>
        <begin position="381"/>
        <end position="396"/>
    </location>
</feature>
<organism evidence="3 4">
    <name type="scientific">Mycolicibacterium fluoranthenivorans</name>
    <dbReference type="NCBI Taxonomy" id="258505"/>
    <lineage>
        <taxon>Bacteria</taxon>
        <taxon>Bacillati</taxon>
        <taxon>Actinomycetota</taxon>
        <taxon>Actinomycetes</taxon>
        <taxon>Mycobacteriales</taxon>
        <taxon>Mycobacteriaceae</taxon>
        <taxon>Mycolicibacterium</taxon>
    </lineage>
</organism>
<feature type="compositionally biased region" description="Polar residues" evidence="1">
    <location>
        <begin position="271"/>
        <end position="280"/>
    </location>
</feature>
<keyword evidence="2" id="KW-0732">Signal</keyword>
<reference evidence="3 4" key="1">
    <citation type="submission" date="2020-07" db="EMBL/GenBank/DDBJ databases">
        <title>Draft genome sequence of four isobutane-metabolizing strains capable of cometabolically degrading diverse ether contaminants.</title>
        <authorList>
            <person name="Chen W."/>
            <person name="Faulkner N."/>
            <person name="Smith C."/>
            <person name="Hyman M."/>
        </authorList>
    </citation>
    <scope>NUCLEOTIDE SEQUENCE [LARGE SCALE GENOMIC DNA]</scope>
    <source>
        <strain evidence="3 4">2A</strain>
    </source>
</reference>
<feature type="signal peptide" evidence="2">
    <location>
        <begin position="1"/>
        <end position="28"/>
    </location>
</feature>
<dbReference type="KEGG" id="mflu:HZU40_10330"/>
<sequence length="452" mass="45196">MNRKSASLTAGVCSLCITASLVTAPPHAAAAATAPAVQHRTVSTLEQPYELTASIDQLLAVAGLPLNNLNTTINTVGQLLVFVKGLNLAMGHLYTGAWGSVPADLLQAWTDEQKAIQNVIALPAKLIAYDLAVIGGAFGATATAATAAKSGTAVATASAGSTVTGIATLLSLPLQNFNTAVNTVGQLLVFIKGLNSAMGHLYTGDWAAIPTDLAKAFTDEVTAIKNVFALPGKLIAYDLGVIRGVVGATATVAAATPVASSRVQTLALTAAPSTAGSTVKTAEEASKSGTETKEGTDATDTTEVKDTTETKDTTTEVKDPTEVKDTTTEVKTPTDEKTSTETKDTTGTDTAGSESGTSTDTAGDKTGDTAGDKSATDDKGSTTGKQGTGKKGSTYGKHARQDDGTDSTASASTGTTKTSTGAGRHRKPEGASSEGASSSASASSAGGSSAAA</sequence>
<name>A0A7G8PJV2_9MYCO</name>
<feature type="chain" id="PRO_5039517738" description="PE-PGRS family protein" evidence="2">
    <location>
        <begin position="29"/>
        <end position="452"/>
    </location>
</feature>
<feature type="region of interest" description="Disordered" evidence="1">
    <location>
        <begin position="271"/>
        <end position="452"/>
    </location>
</feature>
<feature type="compositionally biased region" description="Basic and acidic residues" evidence="1">
    <location>
        <begin position="281"/>
        <end position="346"/>
    </location>
</feature>
<dbReference type="EMBL" id="CP059894">
    <property type="protein sequence ID" value="QNJ94618.1"/>
    <property type="molecule type" value="Genomic_DNA"/>
</dbReference>
<evidence type="ECO:0000313" key="3">
    <source>
        <dbReference type="EMBL" id="QNJ94618.1"/>
    </source>
</evidence>
<feature type="compositionally biased region" description="Low complexity" evidence="1">
    <location>
        <begin position="406"/>
        <end position="422"/>
    </location>
</feature>
<feature type="compositionally biased region" description="Basic and acidic residues" evidence="1">
    <location>
        <begin position="362"/>
        <end position="380"/>
    </location>
</feature>
<evidence type="ECO:0000256" key="2">
    <source>
        <dbReference type="SAM" id="SignalP"/>
    </source>
</evidence>
<protein>
    <recommendedName>
        <fullName evidence="5">PE-PGRS family protein</fullName>
    </recommendedName>
</protein>
<evidence type="ECO:0000256" key="1">
    <source>
        <dbReference type="SAM" id="MobiDB-lite"/>
    </source>
</evidence>
<accession>A0A7G8PJV2</accession>